<evidence type="ECO:0000313" key="8">
    <source>
        <dbReference type="EMBL" id="KAF2277186.1"/>
    </source>
</evidence>
<dbReference type="RefSeq" id="XP_033654725.1">
    <property type="nucleotide sequence ID" value="XM_033801548.1"/>
</dbReference>
<feature type="compositionally biased region" description="Low complexity" evidence="5">
    <location>
        <begin position="145"/>
        <end position="157"/>
    </location>
</feature>
<feature type="domain" description="Ubiquitin-like" evidence="7">
    <location>
        <begin position="10"/>
        <end position="100"/>
    </location>
</feature>
<feature type="compositionally biased region" description="Polar residues" evidence="5">
    <location>
        <begin position="199"/>
        <end position="220"/>
    </location>
</feature>
<keyword evidence="3 6" id="KW-1133">Transmembrane helix</keyword>
<dbReference type="PANTHER" id="PTHR12943:SF27">
    <property type="entry name" value="HOMOCYSTEINE-INDUCED ENDOPLASMIC RETICULUM PROTEIN, ISOFORM A"/>
    <property type="match status" value="1"/>
</dbReference>
<feature type="compositionally biased region" description="Low complexity" evidence="5">
    <location>
        <begin position="425"/>
        <end position="444"/>
    </location>
</feature>
<organism evidence="8 9">
    <name type="scientific">Westerdykella ornata</name>
    <dbReference type="NCBI Taxonomy" id="318751"/>
    <lineage>
        <taxon>Eukaryota</taxon>
        <taxon>Fungi</taxon>
        <taxon>Dikarya</taxon>
        <taxon>Ascomycota</taxon>
        <taxon>Pezizomycotina</taxon>
        <taxon>Dothideomycetes</taxon>
        <taxon>Pleosporomycetidae</taxon>
        <taxon>Pleosporales</taxon>
        <taxon>Sporormiaceae</taxon>
        <taxon>Westerdykella</taxon>
    </lineage>
</organism>
<dbReference type="GO" id="GO:0016020">
    <property type="term" value="C:membrane"/>
    <property type="evidence" value="ECO:0007669"/>
    <property type="project" value="UniProtKB-SubCell"/>
</dbReference>
<feature type="region of interest" description="Disordered" evidence="5">
    <location>
        <begin position="749"/>
        <end position="820"/>
    </location>
</feature>
<evidence type="ECO:0000256" key="5">
    <source>
        <dbReference type="SAM" id="MobiDB-lite"/>
    </source>
</evidence>
<feature type="transmembrane region" description="Helical" evidence="6">
    <location>
        <begin position="593"/>
        <end position="613"/>
    </location>
</feature>
<feature type="compositionally biased region" description="Basic and acidic residues" evidence="5">
    <location>
        <begin position="787"/>
        <end position="797"/>
    </location>
</feature>
<proteinExistence type="predicted"/>
<feature type="region of interest" description="Disordered" evidence="5">
    <location>
        <begin position="410"/>
        <end position="464"/>
    </location>
</feature>
<feature type="compositionally biased region" description="Polar residues" evidence="5">
    <location>
        <begin position="453"/>
        <end position="464"/>
    </location>
</feature>
<dbReference type="SUPFAM" id="SSF54236">
    <property type="entry name" value="Ubiquitin-like"/>
    <property type="match status" value="1"/>
</dbReference>
<protein>
    <recommendedName>
        <fullName evidence="7">Ubiquitin-like domain-containing protein</fullName>
    </recommendedName>
</protein>
<dbReference type="GeneID" id="54554723"/>
<dbReference type="GO" id="GO:0030968">
    <property type="term" value="P:endoplasmic reticulum unfolded protein response"/>
    <property type="evidence" value="ECO:0007669"/>
    <property type="project" value="TreeGrafter"/>
</dbReference>
<feature type="compositionally biased region" description="Basic residues" evidence="5">
    <location>
        <begin position="159"/>
        <end position="175"/>
    </location>
</feature>
<feature type="compositionally biased region" description="Polar residues" evidence="5">
    <location>
        <begin position="412"/>
        <end position="424"/>
    </location>
</feature>
<feature type="compositionally biased region" description="Polar residues" evidence="5">
    <location>
        <begin position="99"/>
        <end position="118"/>
    </location>
</feature>
<dbReference type="InterPro" id="IPR029071">
    <property type="entry name" value="Ubiquitin-like_domsf"/>
</dbReference>
<dbReference type="InterPro" id="IPR000626">
    <property type="entry name" value="Ubiquitin-like_dom"/>
</dbReference>
<feature type="region of interest" description="Disordered" evidence="5">
    <location>
        <begin position="661"/>
        <end position="688"/>
    </location>
</feature>
<evidence type="ECO:0000256" key="6">
    <source>
        <dbReference type="SAM" id="Phobius"/>
    </source>
</evidence>
<feature type="compositionally biased region" description="Polar residues" evidence="5">
    <location>
        <begin position="552"/>
        <end position="566"/>
    </location>
</feature>
<name>A0A6A6JNF5_WESOR</name>
<dbReference type="Gene3D" id="3.10.20.90">
    <property type="entry name" value="Phosphatidylinositol 3-kinase Catalytic Subunit, Chain A, domain 1"/>
    <property type="match status" value="1"/>
</dbReference>
<dbReference type="EMBL" id="ML986491">
    <property type="protein sequence ID" value="KAF2277186.1"/>
    <property type="molecule type" value="Genomic_DNA"/>
</dbReference>
<feature type="compositionally biased region" description="Low complexity" evidence="5">
    <location>
        <begin position="810"/>
        <end position="820"/>
    </location>
</feature>
<feature type="region of interest" description="Disordered" evidence="5">
    <location>
        <begin position="96"/>
        <end position="220"/>
    </location>
</feature>
<gene>
    <name evidence="8" type="ORF">EI97DRAFT_466705</name>
</gene>
<feature type="compositionally biased region" description="Basic and acidic residues" evidence="5">
    <location>
        <begin position="749"/>
        <end position="768"/>
    </location>
</feature>
<evidence type="ECO:0000256" key="1">
    <source>
        <dbReference type="ARBA" id="ARBA00004370"/>
    </source>
</evidence>
<keyword evidence="4 6" id="KW-0472">Membrane</keyword>
<accession>A0A6A6JNF5</accession>
<evidence type="ECO:0000256" key="3">
    <source>
        <dbReference type="ARBA" id="ARBA00022989"/>
    </source>
</evidence>
<feature type="transmembrane region" description="Helical" evidence="6">
    <location>
        <begin position="619"/>
        <end position="640"/>
    </location>
</feature>
<feature type="compositionally biased region" description="Low complexity" evidence="5">
    <location>
        <begin position="661"/>
        <end position="684"/>
    </location>
</feature>
<keyword evidence="2 6" id="KW-0812">Transmembrane</keyword>
<dbReference type="Proteomes" id="UP000800097">
    <property type="component" value="Unassembled WGS sequence"/>
</dbReference>
<evidence type="ECO:0000256" key="4">
    <source>
        <dbReference type="ARBA" id="ARBA00023136"/>
    </source>
</evidence>
<comment type="subcellular location">
    <subcellularLocation>
        <location evidence="1">Membrane</location>
    </subcellularLocation>
</comment>
<dbReference type="InterPro" id="IPR039751">
    <property type="entry name" value="HERPUD1/2"/>
</dbReference>
<evidence type="ECO:0000259" key="7">
    <source>
        <dbReference type="PROSITE" id="PS50053"/>
    </source>
</evidence>
<dbReference type="OrthoDB" id="21589at2759"/>
<reference evidence="8" key="1">
    <citation type="journal article" date="2020" name="Stud. Mycol.">
        <title>101 Dothideomycetes genomes: a test case for predicting lifestyles and emergence of pathogens.</title>
        <authorList>
            <person name="Haridas S."/>
            <person name="Albert R."/>
            <person name="Binder M."/>
            <person name="Bloem J."/>
            <person name="Labutti K."/>
            <person name="Salamov A."/>
            <person name="Andreopoulos B."/>
            <person name="Baker S."/>
            <person name="Barry K."/>
            <person name="Bills G."/>
            <person name="Bluhm B."/>
            <person name="Cannon C."/>
            <person name="Castanera R."/>
            <person name="Culley D."/>
            <person name="Daum C."/>
            <person name="Ezra D."/>
            <person name="Gonzalez J."/>
            <person name="Henrissat B."/>
            <person name="Kuo A."/>
            <person name="Liang C."/>
            <person name="Lipzen A."/>
            <person name="Lutzoni F."/>
            <person name="Magnuson J."/>
            <person name="Mondo S."/>
            <person name="Nolan M."/>
            <person name="Ohm R."/>
            <person name="Pangilinan J."/>
            <person name="Park H.-J."/>
            <person name="Ramirez L."/>
            <person name="Alfaro M."/>
            <person name="Sun H."/>
            <person name="Tritt A."/>
            <person name="Yoshinaga Y."/>
            <person name="Zwiers L.-H."/>
            <person name="Turgeon B."/>
            <person name="Goodwin S."/>
            <person name="Spatafora J."/>
            <person name="Crous P."/>
            <person name="Grigoriev I."/>
        </authorList>
    </citation>
    <scope>NUCLEOTIDE SEQUENCE</scope>
    <source>
        <strain evidence="8">CBS 379.55</strain>
    </source>
</reference>
<keyword evidence="9" id="KW-1185">Reference proteome</keyword>
<dbReference type="PANTHER" id="PTHR12943">
    <property type="entry name" value="HOMOCYSTEINE-RESPONSIVE ENDOPLASMIC RETICULUM-RESIDENT UNIQUITIN-LIKE DOMAIN HERPUD PROTEIN FAMILY MEMBER"/>
    <property type="match status" value="1"/>
</dbReference>
<dbReference type="PROSITE" id="PS50053">
    <property type="entry name" value="UBIQUITIN_2"/>
    <property type="match status" value="1"/>
</dbReference>
<evidence type="ECO:0000256" key="2">
    <source>
        <dbReference type="ARBA" id="ARBA00022692"/>
    </source>
</evidence>
<sequence length="820" mass="88209">MATETAEAATAINLKVLSPSTEVQGDIHLPDLPISLTLKELRDRIQNEIPSRPATERMRLIYRGRALSRETDTLSDVLGLDNVRTSKDHTLHLVLREQTPISTVSSPGPASAQRSSSVPPNPFRPGQTPPHVGLPPTNPFRAIPESRPSSQPQLPSRVHPPHPLHAPPHHHHNHPPPHQYGSPVPIPVRVQLAPAPAQMNPSTTHPQEGRSRSGTPVQGVSRQMTPVVVPPGAILAPAGGLPATHTLRTDTGVGPNGEHVTVTRIFNNANVPLPAPVPAHPLLPRPFPHPPGFPQTARFPAPPTGGSVDQHLVRARNGLDTARQEMNNVRILLLQTPGQAPPNHPPAWRMEQIRNHMLNHTQGLNQLQQGLTSLTLEPTMANNQEIAQLARAANELREIAESVNAMLDPARTANTSHGPSASEQPATAARSATAPSTTLSTGPAGPNPEAATNRESNANVPSTETRPELFILSSPQGPVGILFDQGGTYTTAPMVNTLPFQAFTQQFASNRQLLANLGQQFTQNMAQNLQPLGAVGNVQNQGAAAADRAVAQGNTQNQAPNQNQDVGQAAAAGAAAPNIVPGQQGQQAPPDRLALWAGHAWLMFKLAVFVYIFGGPFGWYRPIFLGLASIVIYLFQIGLFDDRVREIRGHFEALLPMGENNNNNNGGAARANAQAGDRAGQRGQLEPDQNLSPEQAALRMVQQRQEQRQGWMRQSIRSVERAFALFVASLWPGVGEGMVRAQEERARAERAAEEERLRREEEERKKKEEEEEEEKKEAEEGAAGPSAEEKGKGKARQEVGNNEGVGDAGEGSSSSVVGAT</sequence>
<feature type="region of interest" description="Disordered" evidence="5">
    <location>
        <begin position="546"/>
        <end position="570"/>
    </location>
</feature>
<dbReference type="AlphaFoldDB" id="A0A6A6JNF5"/>
<evidence type="ECO:0000313" key="9">
    <source>
        <dbReference type="Proteomes" id="UP000800097"/>
    </source>
</evidence>